<accession>A0AAP2HL03</accession>
<protein>
    <submittedName>
        <fullName evidence="1">Uncharacterized protein</fullName>
    </submittedName>
</protein>
<evidence type="ECO:0000313" key="2">
    <source>
        <dbReference type="Proteomes" id="UP001196915"/>
    </source>
</evidence>
<gene>
    <name evidence="1" type="ORF">KTE52_17660</name>
</gene>
<dbReference type="RefSeq" id="WP_139094079.1">
    <property type="nucleotide sequence ID" value="NZ_CADETI010000010.1"/>
</dbReference>
<dbReference type="AlphaFoldDB" id="A0AAP2HL03"/>
<evidence type="ECO:0000313" key="1">
    <source>
        <dbReference type="EMBL" id="MBU9358164.1"/>
    </source>
</evidence>
<proteinExistence type="predicted"/>
<dbReference type="Proteomes" id="UP001196915">
    <property type="component" value="Unassembled WGS sequence"/>
</dbReference>
<comment type="caution">
    <text evidence="1">The sequence shown here is derived from an EMBL/GenBank/DDBJ whole genome shotgun (WGS) entry which is preliminary data.</text>
</comment>
<dbReference type="EMBL" id="JAHPMX010000008">
    <property type="protein sequence ID" value="MBU9358164.1"/>
    <property type="molecule type" value="Genomic_DNA"/>
</dbReference>
<reference evidence="1" key="1">
    <citation type="submission" date="2021-06" db="EMBL/GenBank/DDBJ databases">
        <title>A collection of bacterial strains from the Burkholderia cepacia Research Laboratory and Repository.</title>
        <authorList>
            <person name="Lipuma J."/>
            <person name="Spilker T."/>
        </authorList>
    </citation>
    <scope>NUCLEOTIDE SEQUENCE</scope>
    <source>
        <strain evidence="1">AU37435</strain>
    </source>
</reference>
<organism evidence="1 2">
    <name type="scientific">Burkholderia multivorans</name>
    <dbReference type="NCBI Taxonomy" id="87883"/>
    <lineage>
        <taxon>Bacteria</taxon>
        <taxon>Pseudomonadati</taxon>
        <taxon>Pseudomonadota</taxon>
        <taxon>Betaproteobacteria</taxon>
        <taxon>Burkholderiales</taxon>
        <taxon>Burkholderiaceae</taxon>
        <taxon>Burkholderia</taxon>
        <taxon>Burkholderia cepacia complex</taxon>
    </lineage>
</organism>
<name>A0AAP2HL03_9BURK</name>
<sequence>MDANAHTRRRQTKRNGRWRTQFAAARFSLARHKKSETKPRLIQEKLKVELRLHFFENKHIKPVRHRFKTTSTKQTPRGHAHELVALVVRHQDRRVFFDSSRQAVVSPARPGAAARAPRADARAIAAGKAVVVIEKKSREMQ</sequence>